<protein>
    <submittedName>
        <fullName evidence="1">Uncharacterized protein</fullName>
    </submittedName>
</protein>
<sequence>MSDELIESGVINRFMKGQCSDAEFEDRINRWITDPAEYSRIVYDYADKPNLIDEFFGEGIDRMEASFRDIQDNHQALDQLGEKFLNIRKTLIETGMDPRKAK</sequence>
<dbReference type="RefSeq" id="WP_015498185.1">
    <property type="nucleotide sequence ID" value="NC_020911.1"/>
</dbReference>
<name>M9R2Z2_9RHOB</name>
<dbReference type="Proteomes" id="UP000005307">
    <property type="component" value="Chromosome"/>
</dbReference>
<gene>
    <name evidence="1" type="ORF">OAN307_c03820</name>
</gene>
<proteinExistence type="predicted"/>
<evidence type="ECO:0000313" key="1">
    <source>
        <dbReference type="EMBL" id="AGI66128.1"/>
    </source>
</evidence>
<organism evidence="1 2">
    <name type="scientific">Octadecabacter antarcticus 307</name>
    <dbReference type="NCBI Taxonomy" id="391626"/>
    <lineage>
        <taxon>Bacteria</taxon>
        <taxon>Pseudomonadati</taxon>
        <taxon>Pseudomonadota</taxon>
        <taxon>Alphaproteobacteria</taxon>
        <taxon>Rhodobacterales</taxon>
        <taxon>Roseobacteraceae</taxon>
        <taxon>Octadecabacter</taxon>
    </lineage>
</organism>
<dbReference type="OrthoDB" id="7810325at2"/>
<reference evidence="1 2" key="1">
    <citation type="journal article" date="2013" name="PLoS ONE">
        <title>Poles Apart: Arctic and Antarctic Octadecabacter strains Share High Genome Plasticity and a New Type of Xanthorhodopsin.</title>
        <authorList>
            <person name="Vollmers J."/>
            <person name="Voget S."/>
            <person name="Dietrich S."/>
            <person name="Gollnow K."/>
            <person name="Smits M."/>
            <person name="Meyer K."/>
            <person name="Brinkhoff T."/>
            <person name="Simon M."/>
            <person name="Daniel R."/>
        </authorList>
    </citation>
    <scope>NUCLEOTIDE SEQUENCE [LARGE SCALE GENOMIC DNA]</scope>
    <source>
        <strain evidence="1 2">307</strain>
    </source>
</reference>
<evidence type="ECO:0000313" key="2">
    <source>
        <dbReference type="Proteomes" id="UP000005307"/>
    </source>
</evidence>
<accession>M9R2Z2</accession>
<dbReference type="STRING" id="391626.OAN307_c03820"/>
<dbReference type="AlphaFoldDB" id="M9R2Z2"/>
<keyword evidence="2" id="KW-1185">Reference proteome</keyword>
<dbReference type="EMBL" id="CP003740">
    <property type="protein sequence ID" value="AGI66128.1"/>
    <property type="molecule type" value="Genomic_DNA"/>
</dbReference>
<dbReference type="KEGG" id="oat:OAN307_c03820"/>
<dbReference type="HOGENOM" id="CLU_2274480_0_0_5"/>